<dbReference type="InterPro" id="IPR051128">
    <property type="entry name" value="EgtD_Methyltrsf_superfamily"/>
</dbReference>
<dbReference type="GO" id="GO:0032259">
    <property type="term" value="P:methylation"/>
    <property type="evidence" value="ECO:0007669"/>
    <property type="project" value="UniProtKB-KW"/>
</dbReference>
<dbReference type="GO" id="GO:0008168">
    <property type="term" value="F:methyltransferase activity"/>
    <property type="evidence" value="ECO:0007669"/>
    <property type="project" value="UniProtKB-KW"/>
</dbReference>
<dbReference type="Pfam" id="PF10017">
    <property type="entry name" value="Methyltransf_33"/>
    <property type="match status" value="1"/>
</dbReference>
<evidence type="ECO:0000256" key="1">
    <source>
        <dbReference type="ARBA" id="ARBA00022603"/>
    </source>
</evidence>
<dbReference type="InterPro" id="IPR019257">
    <property type="entry name" value="MeTrfase_dom"/>
</dbReference>
<evidence type="ECO:0000313" key="4">
    <source>
        <dbReference type="EMBL" id="TCW36385.1"/>
    </source>
</evidence>
<evidence type="ECO:0000256" key="2">
    <source>
        <dbReference type="ARBA" id="ARBA00022679"/>
    </source>
</evidence>
<feature type="domain" description="Histidine-specific methyltransferase SAM-dependent" evidence="3">
    <location>
        <begin position="36"/>
        <end position="334"/>
    </location>
</feature>
<sequence length="338" mass="37306">MNTEATLAPSNLHSPRPGVAPGVRFFDAHPTPDDLRAEVLAGLSSMPKRLSPKLLYDERGSQLFDAITELPEYYPTRTEIGILCDHGEEMADLLGRGRVLLELGSGSSLKIRILLAALEPEIYIPIDISREHLRASAESLAEHFPALAIHATCADYSVPFELPIEGDREGLAAFFPGSSIGNFEPEEARALLGRVAKLIGVGGRLLVGIDLQKDRATLERAYDDDRGVTSAFILNVLERLNRELMADFDLKAFVHRSFYNDALGRIEVHLEALSEQRVQVAGEQFVLAAGERIHVENSYKYDIAGFHQLAAGAGFVPERVWTDPHRLFSVHCLRVEAC</sequence>
<keyword evidence="2 4" id="KW-0808">Transferase</keyword>
<evidence type="ECO:0000313" key="5">
    <source>
        <dbReference type="Proteomes" id="UP000295247"/>
    </source>
</evidence>
<comment type="caution">
    <text evidence="4">The sequence shown here is derived from an EMBL/GenBank/DDBJ whole genome shotgun (WGS) entry which is preliminary data.</text>
</comment>
<dbReference type="InterPro" id="IPR017804">
    <property type="entry name" value="MeTrfase_EgtD-like"/>
</dbReference>
<dbReference type="NCBIfam" id="TIGR03438">
    <property type="entry name" value="egtD_ergothio"/>
    <property type="match status" value="1"/>
</dbReference>
<dbReference type="PIRSF" id="PIRSF018005">
    <property type="entry name" value="UCP018005"/>
    <property type="match status" value="1"/>
</dbReference>
<dbReference type="PANTHER" id="PTHR43397:SF1">
    <property type="entry name" value="ERGOTHIONEINE BIOSYNTHESIS PROTEIN 1"/>
    <property type="match status" value="1"/>
</dbReference>
<keyword evidence="1 4" id="KW-0489">Methyltransferase</keyword>
<dbReference type="SUPFAM" id="SSF53335">
    <property type="entry name" value="S-adenosyl-L-methionine-dependent methyltransferases"/>
    <property type="match status" value="1"/>
</dbReference>
<accession>A0A4R4ABV4</accession>
<dbReference type="AlphaFoldDB" id="A0A4R4ABV4"/>
<dbReference type="InterPro" id="IPR029063">
    <property type="entry name" value="SAM-dependent_MTases_sf"/>
</dbReference>
<protein>
    <submittedName>
        <fullName evidence="4">Dimethylhistidine N-methyltransferase</fullName>
    </submittedName>
</protein>
<reference evidence="4 5" key="1">
    <citation type="submission" date="2019-03" db="EMBL/GenBank/DDBJ databases">
        <title>Genomic Encyclopedia of Type Strains, Phase IV (KMG-IV): sequencing the most valuable type-strain genomes for metagenomic binning, comparative biology and taxonomic classification.</title>
        <authorList>
            <person name="Goeker M."/>
        </authorList>
    </citation>
    <scope>NUCLEOTIDE SEQUENCE [LARGE SCALE GENOMIC DNA]</scope>
    <source>
        <strain evidence="4 5">DSM 203</strain>
    </source>
</reference>
<evidence type="ECO:0000259" key="3">
    <source>
        <dbReference type="Pfam" id="PF10017"/>
    </source>
</evidence>
<dbReference type="PANTHER" id="PTHR43397">
    <property type="entry name" value="ERGOTHIONEINE BIOSYNTHESIS PROTEIN 1"/>
    <property type="match status" value="1"/>
</dbReference>
<dbReference type="Gene3D" id="3.40.50.150">
    <property type="entry name" value="Vaccinia Virus protein VP39"/>
    <property type="match status" value="1"/>
</dbReference>
<gene>
    <name evidence="4" type="ORF">EDC29_104173</name>
</gene>
<organism evidence="4 5">
    <name type="scientific">Marichromatium gracile</name>
    <name type="common">Chromatium gracile</name>
    <dbReference type="NCBI Taxonomy" id="1048"/>
    <lineage>
        <taxon>Bacteria</taxon>
        <taxon>Pseudomonadati</taxon>
        <taxon>Pseudomonadota</taxon>
        <taxon>Gammaproteobacteria</taxon>
        <taxon>Chromatiales</taxon>
        <taxon>Chromatiaceae</taxon>
        <taxon>Marichromatium</taxon>
    </lineage>
</organism>
<name>A0A4R4ABV4_MARGR</name>
<dbReference type="Proteomes" id="UP000295247">
    <property type="component" value="Unassembled WGS sequence"/>
</dbReference>
<dbReference type="InterPro" id="IPR035094">
    <property type="entry name" value="EgtD"/>
</dbReference>
<dbReference type="EMBL" id="SMDC01000004">
    <property type="protein sequence ID" value="TCW36385.1"/>
    <property type="molecule type" value="Genomic_DNA"/>
</dbReference>
<proteinExistence type="predicted"/>